<comment type="caution">
    <text evidence="11">The sequence shown here is derived from an EMBL/GenBank/DDBJ whole genome shotgun (WGS) entry which is preliminary data.</text>
</comment>
<feature type="chain" id="PRO_5031313689" evidence="9">
    <location>
        <begin position="22"/>
        <end position="1145"/>
    </location>
</feature>
<dbReference type="AlphaFoldDB" id="A0A7W5UKZ0"/>
<accession>A0A7W5UKZ0</accession>
<evidence type="ECO:0000256" key="6">
    <source>
        <dbReference type="ARBA" id="ARBA00023237"/>
    </source>
</evidence>
<comment type="similarity">
    <text evidence="7">Belongs to the TonB-dependent receptor family.</text>
</comment>
<feature type="domain" description="TonB-dependent receptor plug" evidence="10">
    <location>
        <begin position="124"/>
        <end position="249"/>
    </location>
</feature>
<dbReference type="Gene3D" id="2.40.170.20">
    <property type="entry name" value="TonB-dependent receptor, beta-barrel domain"/>
    <property type="match status" value="1"/>
</dbReference>
<evidence type="ECO:0000313" key="11">
    <source>
        <dbReference type="EMBL" id="MBB3701597.1"/>
    </source>
</evidence>
<dbReference type="SUPFAM" id="SSF56935">
    <property type="entry name" value="Porins"/>
    <property type="match status" value="1"/>
</dbReference>
<evidence type="ECO:0000256" key="4">
    <source>
        <dbReference type="ARBA" id="ARBA00022692"/>
    </source>
</evidence>
<evidence type="ECO:0000259" key="10">
    <source>
        <dbReference type="Pfam" id="PF07715"/>
    </source>
</evidence>
<dbReference type="Gene3D" id="2.170.130.10">
    <property type="entry name" value="TonB-dependent receptor, plug domain"/>
    <property type="match status" value="1"/>
</dbReference>
<dbReference type="InterPro" id="IPR012910">
    <property type="entry name" value="Plug_dom"/>
</dbReference>
<sequence length="1145" mass="127485">MNNIKYLLTVVLCFCSSIAFAQTRITGHVWSKGEGAIVMANVIEKDANNRNVSATQTDANGNFSMAIKNPNNRLQVSYIGYVTKVTTIGAQRSFRIELVDKSTLKEAVITSPRRVKSNGLTIPEREISVAKQTLNMDDMEGLSFETAGEALQGQIAGLDIVANSGNLGAGTSMRLRGVSSINGSQEPLIVVNGYIMEDYNKSDLDLSNLENQEQFATLLQVSPEDIQSINVLKDAAATAIWGSRGSNGVIEIVTRRGARGKTKVNVGYRFNGSWQPEGMKMLNGDGYTMMLKEAYFNPTQSDNASGIAEIMYLQNYPAYYGNYNKNTDWFKEVTQFGQSHSVDLAVAGGGEKATFRISGSYVHETGTIIKQALDRFTTRLALDYWVSDRIKFTSDFGLTYTKNDKNYDDNLLNYAYQAMPNMTVYRNEYRETADGVGEYYNTGEYFIMPPAASAAGLVAANSNRSSYYLADMVRNGNPVAIANQAWRRWSTYTITPQFSLEYKLLGKADDETQLNYTGEVYMNAYTETRDAYYPHSLTSRAWSDGVDLTSNSDFKNLQFTTRHSFVFKPYFYNNNHSLQVLARFEVGSSNSTRQNSSNSGINGGITDATVPGYLTGSSTSTGKGHTMSGISSIHYAYGSSPVESKYSADITLRADGSTRFGSGSKWGFFPGVSGRWNISNEKFFEPLKKVVSMLAFRPGWGITGNAPGSEGLIFNKYSAAGVYNGVTAIVPSNLRLTELKWEKTKSWNLGFNLNLLEDLLQFDLNIYNKRTTDLLNSGVSVPSSTGYAHLDYANVGSMKNEGWELYLTTRPIFKIGKFSAKLRFNIAQNINTITQMDASVLASNNTEVNYKNEQVLRRVQIGNALGGIYGYRYKGIYAYDYAHNGYFLNDDKNQYYYSDNTTKNPDGTNRNTAKNSGKTAPIARDAQGNVIYDKNGNPLPMMYNYGGINYQFQGGDVIYDDINHDGEINQLDIVYLGGSNPKVNGGFGIDLTYGNWQLKTNFNFRIGNKILNLARMYAEDMRTNRNQSASVNHRWRKNGQVTQIPRAMNSSIGVSYNALISDRYVEPGDFLRFQYFQLSYSVPAKQLKKYGLSSLRFAFSGNNLLFWTKYSGVDPEHSAYGFSPCTDSSQTPRSRSFTFSLNFGF</sequence>
<dbReference type="Proteomes" id="UP000541425">
    <property type="component" value="Unassembled WGS sequence"/>
</dbReference>
<evidence type="ECO:0000256" key="7">
    <source>
        <dbReference type="PROSITE-ProRule" id="PRU01360"/>
    </source>
</evidence>
<evidence type="ECO:0000256" key="8">
    <source>
        <dbReference type="SAM" id="MobiDB-lite"/>
    </source>
</evidence>
<dbReference type="NCBIfam" id="TIGR04056">
    <property type="entry name" value="OMP_RagA_SusC"/>
    <property type="match status" value="1"/>
</dbReference>
<dbReference type="InterPro" id="IPR037066">
    <property type="entry name" value="Plug_dom_sf"/>
</dbReference>
<name>A0A7W5UKZ0_9BACT</name>
<keyword evidence="3 7" id="KW-1134">Transmembrane beta strand</keyword>
<feature type="region of interest" description="Disordered" evidence="8">
    <location>
        <begin position="898"/>
        <end position="920"/>
    </location>
</feature>
<dbReference type="InterPro" id="IPR039426">
    <property type="entry name" value="TonB-dep_rcpt-like"/>
</dbReference>
<dbReference type="InterPro" id="IPR023997">
    <property type="entry name" value="TonB-dep_OMP_SusC/RagA_CS"/>
</dbReference>
<dbReference type="Pfam" id="PF13715">
    <property type="entry name" value="CarbopepD_reg_2"/>
    <property type="match status" value="1"/>
</dbReference>
<feature type="compositionally biased region" description="Polar residues" evidence="8">
    <location>
        <begin position="898"/>
        <end position="918"/>
    </location>
</feature>
<dbReference type="PROSITE" id="PS52016">
    <property type="entry name" value="TONB_DEPENDENT_REC_3"/>
    <property type="match status" value="1"/>
</dbReference>
<keyword evidence="5 7" id="KW-0472">Membrane</keyword>
<comment type="subcellular location">
    <subcellularLocation>
        <location evidence="1 7">Cell outer membrane</location>
        <topology evidence="1 7">Multi-pass membrane protein</topology>
    </subcellularLocation>
</comment>
<keyword evidence="2 7" id="KW-0813">Transport</keyword>
<keyword evidence="9" id="KW-0732">Signal</keyword>
<proteinExistence type="inferred from homology"/>
<dbReference type="InterPro" id="IPR036942">
    <property type="entry name" value="Beta-barrel_TonB_sf"/>
</dbReference>
<evidence type="ECO:0000256" key="1">
    <source>
        <dbReference type="ARBA" id="ARBA00004571"/>
    </source>
</evidence>
<protein>
    <submittedName>
        <fullName evidence="11">TonB-linked SusC/RagA family outer membrane protein</fullName>
    </submittedName>
</protein>
<evidence type="ECO:0000313" key="12">
    <source>
        <dbReference type="Proteomes" id="UP000541425"/>
    </source>
</evidence>
<evidence type="ECO:0000256" key="5">
    <source>
        <dbReference type="ARBA" id="ARBA00023136"/>
    </source>
</evidence>
<evidence type="ECO:0000256" key="9">
    <source>
        <dbReference type="SAM" id="SignalP"/>
    </source>
</evidence>
<dbReference type="EMBL" id="JACICA010000001">
    <property type="protein sequence ID" value="MBB3701597.1"/>
    <property type="molecule type" value="Genomic_DNA"/>
</dbReference>
<organism evidence="11 12">
    <name type="scientific">Alloprevotella rava</name>
    <dbReference type="NCBI Taxonomy" id="671218"/>
    <lineage>
        <taxon>Bacteria</taxon>
        <taxon>Pseudomonadati</taxon>
        <taxon>Bacteroidota</taxon>
        <taxon>Bacteroidia</taxon>
        <taxon>Bacteroidales</taxon>
        <taxon>Prevotellaceae</taxon>
        <taxon>Alloprevotella</taxon>
    </lineage>
</organism>
<dbReference type="RefSeq" id="WP_183693376.1">
    <property type="nucleotide sequence ID" value="NZ_JACICA010000001.1"/>
</dbReference>
<keyword evidence="6 7" id="KW-0998">Cell outer membrane</keyword>
<feature type="signal peptide" evidence="9">
    <location>
        <begin position="1"/>
        <end position="21"/>
    </location>
</feature>
<evidence type="ECO:0000256" key="2">
    <source>
        <dbReference type="ARBA" id="ARBA00022448"/>
    </source>
</evidence>
<dbReference type="InterPro" id="IPR023996">
    <property type="entry name" value="TonB-dep_OMP_SusC/RagA"/>
</dbReference>
<dbReference type="InterPro" id="IPR008969">
    <property type="entry name" value="CarboxyPept-like_regulatory"/>
</dbReference>
<keyword evidence="4 7" id="KW-0812">Transmembrane</keyword>
<dbReference type="GO" id="GO:0009279">
    <property type="term" value="C:cell outer membrane"/>
    <property type="evidence" value="ECO:0007669"/>
    <property type="project" value="UniProtKB-SubCell"/>
</dbReference>
<evidence type="ECO:0000256" key="3">
    <source>
        <dbReference type="ARBA" id="ARBA00022452"/>
    </source>
</evidence>
<gene>
    <name evidence="11" type="ORF">FHS60_000039</name>
</gene>
<dbReference type="Pfam" id="PF07715">
    <property type="entry name" value="Plug"/>
    <property type="match status" value="1"/>
</dbReference>
<reference evidence="11 12" key="1">
    <citation type="submission" date="2020-08" db="EMBL/GenBank/DDBJ databases">
        <title>Genomic Encyclopedia of Type Strains, Phase IV (KMG-IV): sequencing the most valuable type-strain genomes for metagenomic binning, comparative biology and taxonomic classification.</title>
        <authorList>
            <person name="Goeker M."/>
        </authorList>
    </citation>
    <scope>NUCLEOTIDE SEQUENCE [LARGE SCALE GENOMIC DNA]</scope>
    <source>
        <strain evidence="11 12">DSM 22548</strain>
    </source>
</reference>
<dbReference type="SUPFAM" id="SSF49464">
    <property type="entry name" value="Carboxypeptidase regulatory domain-like"/>
    <property type="match status" value="1"/>
</dbReference>
<dbReference type="NCBIfam" id="TIGR04057">
    <property type="entry name" value="SusC_RagA_signa"/>
    <property type="match status" value="1"/>
</dbReference>